<comment type="caution">
    <text evidence="3">The sequence shown here is derived from an EMBL/GenBank/DDBJ whole genome shotgun (WGS) entry which is preliminary data.</text>
</comment>
<dbReference type="EMBL" id="JBDJPC010000009">
    <property type="protein sequence ID" value="KAL1491269.1"/>
    <property type="molecule type" value="Genomic_DNA"/>
</dbReference>
<keyword evidence="4" id="KW-1185">Reference proteome</keyword>
<evidence type="ECO:0000256" key="1">
    <source>
        <dbReference type="SAM" id="MobiDB-lite"/>
    </source>
</evidence>
<feature type="compositionally biased region" description="Polar residues" evidence="1">
    <location>
        <begin position="130"/>
        <end position="143"/>
    </location>
</feature>
<sequence>MFLQIPIITSLLLIFSECGCCRTIKENPSGTKVFLPIPSVNKFPPVVEFLVQRIQASQSNYVYEDLSRPPTYDRPQYTLSPNEQQILLGTTENYDGIASAATSLFNLNDFEYADIINSTEKLFEVVRNGDGTQTPNLTLNGSEKPNDNRLGVPNVKNRWRKEEKLN</sequence>
<dbReference type="AlphaFoldDB" id="A0ABD1EC19"/>
<feature type="chain" id="PRO_5044886102" evidence="2">
    <location>
        <begin position="22"/>
        <end position="166"/>
    </location>
</feature>
<evidence type="ECO:0000256" key="2">
    <source>
        <dbReference type="SAM" id="SignalP"/>
    </source>
</evidence>
<organism evidence="3 4">
    <name type="scientific">Hypothenemus hampei</name>
    <name type="common">Coffee berry borer</name>
    <dbReference type="NCBI Taxonomy" id="57062"/>
    <lineage>
        <taxon>Eukaryota</taxon>
        <taxon>Metazoa</taxon>
        <taxon>Ecdysozoa</taxon>
        <taxon>Arthropoda</taxon>
        <taxon>Hexapoda</taxon>
        <taxon>Insecta</taxon>
        <taxon>Pterygota</taxon>
        <taxon>Neoptera</taxon>
        <taxon>Endopterygota</taxon>
        <taxon>Coleoptera</taxon>
        <taxon>Polyphaga</taxon>
        <taxon>Cucujiformia</taxon>
        <taxon>Curculionidae</taxon>
        <taxon>Scolytinae</taxon>
        <taxon>Hypothenemus</taxon>
    </lineage>
</organism>
<keyword evidence="2" id="KW-0732">Signal</keyword>
<gene>
    <name evidence="3" type="ORF">ABEB36_011889</name>
</gene>
<feature type="signal peptide" evidence="2">
    <location>
        <begin position="1"/>
        <end position="21"/>
    </location>
</feature>
<protein>
    <submittedName>
        <fullName evidence="3">Uncharacterized protein</fullName>
    </submittedName>
</protein>
<feature type="region of interest" description="Disordered" evidence="1">
    <location>
        <begin position="130"/>
        <end position="153"/>
    </location>
</feature>
<evidence type="ECO:0000313" key="4">
    <source>
        <dbReference type="Proteomes" id="UP001566132"/>
    </source>
</evidence>
<proteinExistence type="predicted"/>
<evidence type="ECO:0000313" key="3">
    <source>
        <dbReference type="EMBL" id="KAL1491269.1"/>
    </source>
</evidence>
<dbReference type="Proteomes" id="UP001566132">
    <property type="component" value="Unassembled WGS sequence"/>
</dbReference>
<reference evidence="3 4" key="1">
    <citation type="submission" date="2024-05" db="EMBL/GenBank/DDBJ databases">
        <title>Genetic variation in Jamaican populations of the coffee berry borer (Hypothenemus hampei).</title>
        <authorList>
            <person name="Errbii M."/>
            <person name="Myrie A."/>
        </authorList>
    </citation>
    <scope>NUCLEOTIDE SEQUENCE [LARGE SCALE GENOMIC DNA]</scope>
    <source>
        <strain evidence="3">JA-Hopewell-2020-01-JO</strain>
        <tissue evidence="3">Whole body</tissue>
    </source>
</reference>
<name>A0ABD1EC19_HYPHA</name>
<accession>A0ABD1EC19</accession>